<dbReference type="Gene3D" id="1.10.10.10">
    <property type="entry name" value="Winged helix-like DNA-binding domain superfamily/Winged helix DNA-binding domain"/>
    <property type="match status" value="1"/>
</dbReference>
<protein>
    <submittedName>
        <fullName evidence="6">HTH-type transcriptional regulator CynR</fullName>
    </submittedName>
</protein>
<evidence type="ECO:0000256" key="1">
    <source>
        <dbReference type="ARBA" id="ARBA00009437"/>
    </source>
</evidence>
<dbReference type="KEGG" id="mlv:CVS47_01026"/>
<dbReference type="SUPFAM" id="SSF46785">
    <property type="entry name" value="Winged helix' DNA-binding domain"/>
    <property type="match status" value="1"/>
</dbReference>
<keyword evidence="2" id="KW-0805">Transcription regulation</keyword>
<evidence type="ECO:0000313" key="7">
    <source>
        <dbReference type="Proteomes" id="UP000276888"/>
    </source>
</evidence>
<dbReference type="EMBL" id="CP031423">
    <property type="protein sequence ID" value="AZS36425.1"/>
    <property type="molecule type" value="Genomic_DNA"/>
</dbReference>
<name>A0A3Q9J043_9MICO</name>
<dbReference type="PANTHER" id="PTHR30419">
    <property type="entry name" value="HTH-TYPE TRANSCRIPTIONAL REGULATOR YBHD"/>
    <property type="match status" value="1"/>
</dbReference>
<dbReference type="Pfam" id="PF03466">
    <property type="entry name" value="LysR_substrate"/>
    <property type="match status" value="1"/>
</dbReference>
<keyword evidence="7" id="KW-1185">Reference proteome</keyword>
<dbReference type="GO" id="GO:0005829">
    <property type="term" value="C:cytosol"/>
    <property type="evidence" value="ECO:0007669"/>
    <property type="project" value="TreeGrafter"/>
</dbReference>
<dbReference type="InterPro" id="IPR050950">
    <property type="entry name" value="HTH-type_LysR_regulators"/>
</dbReference>
<dbReference type="InterPro" id="IPR000847">
    <property type="entry name" value="LysR_HTH_N"/>
</dbReference>
<dbReference type="InterPro" id="IPR036390">
    <property type="entry name" value="WH_DNA-bd_sf"/>
</dbReference>
<keyword evidence="3" id="KW-0238">DNA-binding</keyword>
<evidence type="ECO:0000256" key="2">
    <source>
        <dbReference type="ARBA" id="ARBA00023015"/>
    </source>
</evidence>
<dbReference type="PROSITE" id="PS50931">
    <property type="entry name" value="HTH_LYSR"/>
    <property type="match status" value="1"/>
</dbReference>
<dbReference type="AlphaFoldDB" id="A0A3Q9J043"/>
<evidence type="ECO:0000256" key="3">
    <source>
        <dbReference type="ARBA" id="ARBA00023125"/>
    </source>
</evidence>
<dbReference type="GO" id="GO:0003677">
    <property type="term" value="F:DNA binding"/>
    <property type="evidence" value="ECO:0007669"/>
    <property type="project" value="UniProtKB-KW"/>
</dbReference>
<organism evidence="6 7">
    <name type="scientific">Microbacterium lemovicicum</name>
    <dbReference type="NCBI Taxonomy" id="1072463"/>
    <lineage>
        <taxon>Bacteria</taxon>
        <taxon>Bacillati</taxon>
        <taxon>Actinomycetota</taxon>
        <taxon>Actinomycetes</taxon>
        <taxon>Micrococcales</taxon>
        <taxon>Microbacteriaceae</taxon>
        <taxon>Microbacterium</taxon>
    </lineage>
</organism>
<keyword evidence="4" id="KW-0804">Transcription</keyword>
<dbReference type="GO" id="GO:0003700">
    <property type="term" value="F:DNA-binding transcription factor activity"/>
    <property type="evidence" value="ECO:0007669"/>
    <property type="project" value="InterPro"/>
</dbReference>
<dbReference type="InterPro" id="IPR005119">
    <property type="entry name" value="LysR_subst-bd"/>
</dbReference>
<comment type="similarity">
    <text evidence="1">Belongs to the LysR transcriptional regulatory family.</text>
</comment>
<reference evidence="6 7" key="1">
    <citation type="submission" date="2018-08" db="EMBL/GenBank/DDBJ databases">
        <title>Microbacterium lemovicicum sp. nov., a bacterium isolated from a natural uranium-rich soil.</title>
        <authorList>
            <person name="ORTET P."/>
        </authorList>
    </citation>
    <scope>NUCLEOTIDE SEQUENCE [LARGE SCALE GENOMIC DNA]</scope>
    <source>
        <strain evidence="6 7">Viu22</strain>
    </source>
</reference>
<dbReference type="Proteomes" id="UP000276888">
    <property type="component" value="Chromosome"/>
</dbReference>
<sequence>MIPHKTSGSDAQHRVYHCLVTIVQLRAFLAAMDLGSFTAAADELDITQASVSELIARLERELGAPLFTRGGRRLVPTEAAHALRAHAGQAVGAIDNGVESVRALRSLEGGTCTFGVLRNAAYYDLGDLVQTFHRRHPLVKVRLVGLNSALVATSIAAGELEAGVVVLPVEEAGLRITPLFRDEVLFASSERSPDAGPLTIAEVAERKLVLYDAYAGWSDPTRRQLRARARLEGLTLDPAIEVEHVETALSVVASGAADTIVSRTIAESPGFPDGILLTPFAEPLHDTIALVQREGATLSPATQRLSDLAQDMLRERVARHAGRIAAGDSPVDAQE</sequence>
<dbReference type="SUPFAM" id="SSF53850">
    <property type="entry name" value="Periplasmic binding protein-like II"/>
    <property type="match status" value="1"/>
</dbReference>
<dbReference type="Gene3D" id="3.40.190.290">
    <property type="match status" value="1"/>
</dbReference>
<evidence type="ECO:0000259" key="5">
    <source>
        <dbReference type="PROSITE" id="PS50931"/>
    </source>
</evidence>
<dbReference type="InterPro" id="IPR036388">
    <property type="entry name" value="WH-like_DNA-bd_sf"/>
</dbReference>
<dbReference type="Pfam" id="PF00126">
    <property type="entry name" value="HTH_1"/>
    <property type="match status" value="1"/>
</dbReference>
<dbReference type="CDD" id="cd05466">
    <property type="entry name" value="PBP2_LTTR_substrate"/>
    <property type="match status" value="1"/>
</dbReference>
<dbReference type="PRINTS" id="PR00039">
    <property type="entry name" value="HTHLYSR"/>
</dbReference>
<accession>A0A3Q9J043</accession>
<feature type="domain" description="HTH lysR-type" evidence="5">
    <location>
        <begin position="20"/>
        <end position="77"/>
    </location>
</feature>
<proteinExistence type="inferred from homology"/>
<evidence type="ECO:0000313" key="6">
    <source>
        <dbReference type="EMBL" id="AZS36425.1"/>
    </source>
</evidence>
<gene>
    <name evidence="6" type="primary">cynR_1</name>
    <name evidence="6" type="ORF">CVS47_01026</name>
</gene>
<evidence type="ECO:0000256" key="4">
    <source>
        <dbReference type="ARBA" id="ARBA00023163"/>
    </source>
</evidence>